<dbReference type="Gene3D" id="1.10.510.10">
    <property type="entry name" value="Transferase(Phosphotransferase) domain 1"/>
    <property type="match status" value="1"/>
</dbReference>
<evidence type="ECO:0000256" key="8">
    <source>
        <dbReference type="ARBA" id="ARBA00048679"/>
    </source>
</evidence>
<dbReference type="InterPro" id="IPR011009">
    <property type="entry name" value="Kinase-like_dom_sf"/>
</dbReference>
<evidence type="ECO:0000256" key="9">
    <source>
        <dbReference type="PROSITE-ProRule" id="PRU10141"/>
    </source>
</evidence>
<feature type="binding site" evidence="9">
    <location>
        <position position="60"/>
    </location>
    <ligand>
        <name>ATP</name>
        <dbReference type="ChEBI" id="CHEBI:30616"/>
    </ligand>
</feature>
<comment type="catalytic activity">
    <reaction evidence="8">
        <text>L-seryl-[protein] + ATP = O-phospho-L-seryl-[protein] + ADP + H(+)</text>
        <dbReference type="Rhea" id="RHEA:17989"/>
        <dbReference type="Rhea" id="RHEA-COMP:9863"/>
        <dbReference type="Rhea" id="RHEA-COMP:11604"/>
        <dbReference type="ChEBI" id="CHEBI:15378"/>
        <dbReference type="ChEBI" id="CHEBI:29999"/>
        <dbReference type="ChEBI" id="CHEBI:30616"/>
        <dbReference type="ChEBI" id="CHEBI:83421"/>
        <dbReference type="ChEBI" id="CHEBI:456216"/>
        <dbReference type="EC" id="2.7.11.1"/>
    </reaction>
</comment>
<dbReference type="EC" id="2.7.11.1" evidence="1"/>
<evidence type="ECO:0000256" key="6">
    <source>
        <dbReference type="ARBA" id="ARBA00022840"/>
    </source>
</evidence>
<evidence type="ECO:0000256" key="5">
    <source>
        <dbReference type="ARBA" id="ARBA00022777"/>
    </source>
</evidence>
<proteinExistence type="predicted"/>
<sequence length="334" mass="38065">MSQRAATWSKFNSRQAPQRLGDTVYGRWNGHAYQLIRLLGTGANGTVWLAQENGRSYALKISTEPTAISLEYRLLKQLQENSPPDIFTVQGSRLGPFVYDLDDYTSADGQLHYFYVMEYIAGVPAHLDSKRSDGTAACQIVCRLLFFLQQLHQKGVAFGDIKADNVLVNPRNGEVRLVDFGGVTRFGESIRQFTEWYDRAYWQAGSRRADRQYDLFSVALLWIQLLCPGIDKIRGGGVRGFQRIKRTLAANGLKNCIPILEKTWKGGFQDADEMREAVQQAAASHVQPKFRKKVGRFYRKWDDVLEKDWDWTHWTVVGSVAVCMSVILRLIMIK</sequence>
<keyword evidence="10" id="KW-0472">Membrane</keyword>
<protein>
    <recommendedName>
        <fullName evidence="1">non-specific serine/threonine protein kinase</fullName>
        <ecNumber evidence="1">2.7.11.1</ecNumber>
    </recommendedName>
</protein>
<keyword evidence="2" id="KW-0723">Serine/threonine-protein kinase</keyword>
<evidence type="ECO:0000256" key="2">
    <source>
        <dbReference type="ARBA" id="ARBA00022527"/>
    </source>
</evidence>
<accession>A0A7I8DDP1</accession>
<keyword evidence="4 9" id="KW-0547">Nucleotide-binding</keyword>
<dbReference type="PANTHER" id="PTHR24356">
    <property type="entry name" value="SERINE/THREONINE-PROTEIN KINASE"/>
    <property type="match status" value="1"/>
</dbReference>
<feature type="domain" description="Protein kinase" evidence="11">
    <location>
        <begin position="33"/>
        <end position="305"/>
    </location>
</feature>
<dbReference type="PROSITE" id="PS00107">
    <property type="entry name" value="PROTEIN_KINASE_ATP"/>
    <property type="match status" value="1"/>
</dbReference>
<reference evidence="12 13" key="1">
    <citation type="submission" date="2020-08" db="EMBL/GenBank/DDBJ databases">
        <title>Complete Genome Sequence of Effusibacillus dendaii Strain skT53, Isolated from Farmland soil.</title>
        <authorList>
            <person name="Konishi T."/>
            <person name="Kawasaki H."/>
        </authorList>
    </citation>
    <scope>NUCLEOTIDE SEQUENCE [LARGE SCALE GENOMIC DNA]</scope>
    <source>
        <strain evidence="13">skT53</strain>
    </source>
</reference>
<evidence type="ECO:0000313" key="13">
    <source>
        <dbReference type="Proteomes" id="UP000593802"/>
    </source>
</evidence>
<keyword evidence="13" id="KW-1185">Reference proteome</keyword>
<gene>
    <name evidence="12" type="primary">yabT</name>
    <name evidence="12" type="ORF">skT53_23770</name>
</gene>
<dbReference type="GO" id="GO:0005524">
    <property type="term" value="F:ATP binding"/>
    <property type="evidence" value="ECO:0007669"/>
    <property type="project" value="UniProtKB-UniRule"/>
</dbReference>
<dbReference type="Pfam" id="PF00069">
    <property type="entry name" value="Pkinase"/>
    <property type="match status" value="1"/>
</dbReference>
<dbReference type="InterPro" id="IPR017441">
    <property type="entry name" value="Protein_kinase_ATP_BS"/>
</dbReference>
<evidence type="ECO:0000256" key="1">
    <source>
        <dbReference type="ARBA" id="ARBA00012513"/>
    </source>
</evidence>
<name>A0A7I8DDP1_9BACL</name>
<dbReference type="RefSeq" id="WP_200757325.1">
    <property type="nucleotide sequence ID" value="NZ_AP023366.1"/>
</dbReference>
<dbReference type="Gene3D" id="3.30.200.20">
    <property type="entry name" value="Phosphorylase Kinase, domain 1"/>
    <property type="match status" value="1"/>
</dbReference>
<evidence type="ECO:0000313" key="12">
    <source>
        <dbReference type="EMBL" id="BCJ87392.1"/>
    </source>
</evidence>
<dbReference type="SUPFAM" id="SSF56112">
    <property type="entry name" value="Protein kinase-like (PK-like)"/>
    <property type="match status" value="1"/>
</dbReference>
<dbReference type="PROSITE" id="PS50011">
    <property type="entry name" value="PROTEIN_KINASE_DOM"/>
    <property type="match status" value="1"/>
</dbReference>
<evidence type="ECO:0000256" key="7">
    <source>
        <dbReference type="ARBA" id="ARBA00047899"/>
    </source>
</evidence>
<feature type="transmembrane region" description="Helical" evidence="10">
    <location>
        <begin position="311"/>
        <end position="331"/>
    </location>
</feature>
<dbReference type="InterPro" id="IPR000719">
    <property type="entry name" value="Prot_kinase_dom"/>
</dbReference>
<dbReference type="AlphaFoldDB" id="A0A7I8DDP1"/>
<keyword evidence="5 12" id="KW-0418">Kinase</keyword>
<keyword evidence="6 9" id="KW-0067">ATP-binding</keyword>
<dbReference type="Proteomes" id="UP000593802">
    <property type="component" value="Chromosome"/>
</dbReference>
<dbReference type="GO" id="GO:0004674">
    <property type="term" value="F:protein serine/threonine kinase activity"/>
    <property type="evidence" value="ECO:0007669"/>
    <property type="project" value="UniProtKB-KW"/>
</dbReference>
<keyword evidence="10" id="KW-1133">Transmembrane helix</keyword>
<evidence type="ECO:0000259" key="11">
    <source>
        <dbReference type="PROSITE" id="PS50011"/>
    </source>
</evidence>
<comment type="catalytic activity">
    <reaction evidence="7">
        <text>L-threonyl-[protein] + ATP = O-phospho-L-threonyl-[protein] + ADP + H(+)</text>
        <dbReference type="Rhea" id="RHEA:46608"/>
        <dbReference type="Rhea" id="RHEA-COMP:11060"/>
        <dbReference type="Rhea" id="RHEA-COMP:11605"/>
        <dbReference type="ChEBI" id="CHEBI:15378"/>
        <dbReference type="ChEBI" id="CHEBI:30013"/>
        <dbReference type="ChEBI" id="CHEBI:30616"/>
        <dbReference type="ChEBI" id="CHEBI:61977"/>
        <dbReference type="ChEBI" id="CHEBI:456216"/>
        <dbReference type="EC" id="2.7.11.1"/>
    </reaction>
</comment>
<keyword evidence="3" id="KW-0808">Transferase</keyword>
<keyword evidence="10" id="KW-0812">Transmembrane</keyword>
<evidence type="ECO:0000256" key="4">
    <source>
        <dbReference type="ARBA" id="ARBA00022741"/>
    </source>
</evidence>
<dbReference type="SMART" id="SM00220">
    <property type="entry name" value="S_TKc"/>
    <property type="match status" value="1"/>
</dbReference>
<dbReference type="KEGG" id="eff:skT53_23770"/>
<dbReference type="EMBL" id="AP023366">
    <property type="protein sequence ID" value="BCJ87392.1"/>
    <property type="molecule type" value="Genomic_DNA"/>
</dbReference>
<evidence type="ECO:0000256" key="3">
    <source>
        <dbReference type="ARBA" id="ARBA00022679"/>
    </source>
</evidence>
<evidence type="ECO:0000256" key="10">
    <source>
        <dbReference type="SAM" id="Phobius"/>
    </source>
</evidence>
<dbReference type="InterPro" id="IPR050236">
    <property type="entry name" value="Ser_Thr_kinase_AGC"/>
</dbReference>
<organism evidence="12 13">
    <name type="scientific">Effusibacillus dendaii</name>
    <dbReference type="NCBI Taxonomy" id="2743772"/>
    <lineage>
        <taxon>Bacteria</taxon>
        <taxon>Bacillati</taxon>
        <taxon>Bacillota</taxon>
        <taxon>Bacilli</taxon>
        <taxon>Bacillales</taxon>
        <taxon>Alicyclobacillaceae</taxon>
        <taxon>Effusibacillus</taxon>
    </lineage>
</organism>